<keyword evidence="2" id="KW-0413">Isomerase</keyword>
<evidence type="ECO:0000256" key="1">
    <source>
        <dbReference type="ARBA" id="ARBA00022723"/>
    </source>
</evidence>
<dbReference type="GO" id="GO:0046872">
    <property type="term" value="F:metal ion binding"/>
    <property type="evidence" value="ECO:0007669"/>
    <property type="project" value="UniProtKB-KW"/>
</dbReference>
<proteinExistence type="predicted"/>
<dbReference type="GO" id="GO:0016857">
    <property type="term" value="F:racemase and epimerase activity, acting on carbohydrates and derivatives"/>
    <property type="evidence" value="ECO:0007669"/>
    <property type="project" value="InterPro"/>
</dbReference>
<comment type="caution">
    <text evidence="3">The sequence shown here is derived from an EMBL/GenBank/DDBJ whole genome shotgun (WGS) entry which is preliminary data.</text>
</comment>
<evidence type="ECO:0008006" key="5">
    <source>
        <dbReference type="Google" id="ProtNLM"/>
    </source>
</evidence>
<sequence>MRRVNFMPVIVPTIFAFDHISLEERLERFEGLAERVQLDIADANFAAQPTLDVDVMVEQPTTLKRDVHLMIAEPVEWLEKCREEAVDLVIGQIESMSSQAEFKKTAESLGIKWGLAVDLDTAITDLDWLVAQTADQLLVMTVRAGKEGQKLDQKGLDKVKALRQKGFTKEICVDGGINETTIVKCLEAGADVLAIGSSLNQAPDVVTAWNNLQQKLKAYAL</sequence>
<evidence type="ECO:0000256" key="2">
    <source>
        <dbReference type="ARBA" id="ARBA00023235"/>
    </source>
</evidence>
<dbReference type="Pfam" id="PF00834">
    <property type="entry name" value="Ribul_P_3_epim"/>
    <property type="match status" value="1"/>
</dbReference>
<dbReference type="PANTHER" id="PTHR11749">
    <property type="entry name" value="RIBULOSE-5-PHOSPHATE-3-EPIMERASE"/>
    <property type="match status" value="1"/>
</dbReference>
<dbReference type="InterPro" id="IPR000056">
    <property type="entry name" value="Ribul_P_3_epim-like"/>
</dbReference>
<keyword evidence="1" id="KW-0479">Metal-binding</keyword>
<dbReference type="Gene3D" id="3.20.20.70">
    <property type="entry name" value="Aldolase class I"/>
    <property type="match status" value="1"/>
</dbReference>
<evidence type="ECO:0000313" key="3">
    <source>
        <dbReference type="EMBL" id="OGD58149.1"/>
    </source>
</evidence>
<dbReference type="EMBL" id="MEZQ01000055">
    <property type="protein sequence ID" value="OGD58149.1"/>
    <property type="molecule type" value="Genomic_DNA"/>
</dbReference>
<reference evidence="3 4" key="1">
    <citation type="journal article" date="2016" name="Nat. Commun.">
        <title>Thousands of microbial genomes shed light on interconnected biogeochemical processes in an aquifer system.</title>
        <authorList>
            <person name="Anantharaman K."/>
            <person name="Brown C.T."/>
            <person name="Hug L.A."/>
            <person name="Sharon I."/>
            <person name="Castelle C.J."/>
            <person name="Probst A.J."/>
            <person name="Thomas B.C."/>
            <person name="Singh A."/>
            <person name="Wilkins M.J."/>
            <person name="Karaoz U."/>
            <person name="Brodie E.L."/>
            <person name="Williams K.H."/>
            <person name="Hubbard S.S."/>
            <person name="Banfield J.F."/>
        </authorList>
    </citation>
    <scope>NUCLEOTIDE SEQUENCE [LARGE SCALE GENOMIC DNA]</scope>
</reference>
<dbReference type="InterPro" id="IPR013785">
    <property type="entry name" value="Aldolase_TIM"/>
</dbReference>
<dbReference type="AlphaFoldDB" id="A0A1F5DSJ1"/>
<gene>
    <name evidence="3" type="ORF">A3I57_02040</name>
</gene>
<name>A0A1F5DSJ1_9BACT</name>
<dbReference type="InterPro" id="IPR011060">
    <property type="entry name" value="RibuloseP-bd_barrel"/>
</dbReference>
<dbReference type="SUPFAM" id="SSF51366">
    <property type="entry name" value="Ribulose-phoshate binding barrel"/>
    <property type="match status" value="1"/>
</dbReference>
<dbReference type="GO" id="GO:0005975">
    <property type="term" value="P:carbohydrate metabolic process"/>
    <property type="evidence" value="ECO:0007669"/>
    <property type="project" value="InterPro"/>
</dbReference>
<accession>A0A1F5DSJ1</accession>
<protein>
    <recommendedName>
        <fullName evidence="5">Ribulose-phosphate 3-epimerase</fullName>
    </recommendedName>
</protein>
<evidence type="ECO:0000313" key="4">
    <source>
        <dbReference type="Proteomes" id="UP000176364"/>
    </source>
</evidence>
<organism evidence="3 4">
    <name type="scientific">Candidatus Beckwithbacteria bacterium RIFCSPLOWO2_02_FULL_47_23</name>
    <dbReference type="NCBI Taxonomy" id="1797463"/>
    <lineage>
        <taxon>Bacteria</taxon>
        <taxon>Candidatus Beckwithiibacteriota</taxon>
    </lineage>
</organism>
<dbReference type="Proteomes" id="UP000176364">
    <property type="component" value="Unassembled WGS sequence"/>
</dbReference>